<comment type="subcellular location">
    <subcellularLocation>
        <location evidence="1">Mitochondrion inner membrane</location>
        <topology evidence="1">Multi-pass membrane protein</topology>
    </subcellularLocation>
</comment>
<dbReference type="GeneTree" id="ENSGT00940000155431"/>
<feature type="transmembrane region" description="Helical" evidence="8">
    <location>
        <begin position="217"/>
        <end position="246"/>
    </location>
</feature>
<keyword evidence="7 8" id="KW-0472">Membrane</keyword>
<dbReference type="FunFam" id="3.40.50.300:FF:000403">
    <property type="entry name" value="ATP-binding cassette sub-family B member 8, mitochondrial"/>
    <property type="match status" value="1"/>
</dbReference>
<feature type="domain" description="ABC transporter" evidence="9">
    <location>
        <begin position="496"/>
        <end position="731"/>
    </location>
</feature>
<dbReference type="PIRSF" id="PIRSF002773">
    <property type="entry name" value="ABC_prm/ATPase_B"/>
    <property type="match status" value="1"/>
</dbReference>
<evidence type="ECO:0000256" key="5">
    <source>
        <dbReference type="ARBA" id="ARBA00022840"/>
    </source>
</evidence>
<dbReference type="FunFam" id="1.20.1560.10:FF:000058">
    <property type="entry name" value="ABC transporter B family member 25"/>
    <property type="match status" value="1"/>
</dbReference>
<dbReference type="InterPro" id="IPR003439">
    <property type="entry name" value="ABC_transporter-like_ATP-bd"/>
</dbReference>
<feature type="transmembrane region" description="Helical" evidence="8">
    <location>
        <begin position="402"/>
        <end position="422"/>
    </location>
</feature>
<dbReference type="Pfam" id="PF00664">
    <property type="entry name" value="ABC_membrane"/>
    <property type="match status" value="1"/>
</dbReference>
<dbReference type="SUPFAM" id="SSF90123">
    <property type="entry name" value="ABC transporter transmembrane region"/>
    <property type="match status" value="1"/>
</dbReference>
<dbReference type="GO" id="GO:0016887">
    <property type="term" value="F:ATP hydrolysis activity"/>
    <property type="evidence" value="ECO:0007669"/>
    <property type="project" value="InterPro"/>
</dbReference>
<evidence type="ECO:0000256" key="4">
    <source>
        <dbReference type="ARBA" id="ARBA00022741"/>
    </source>
</evidence>
<reference evidence="11" key="3">
    <citation type="submission" date="2025-09" db="UniProtKB">
        <authorList>
            <consortium name="Ensembl"/>
        </authorList>
    </citation>
    <scope>IDENTIFICATION</scope>
</reference>
<sequence>MKSKTLVLRQSRSNEDGFQQKMAGNTATVIRKVITLILAVCVDLSLFYASGFAVANSVFGHVARLWVCAVLRFSALSAVTLLSLGHLTPLLIRLITAHSLLPAVLETGTKALYHEETQCGLLPDTRGWLMGAGASLAAALFWEITIPDSDDAEAGKEKKQKARELFMRVLYLYKPDYLLLLAGLVFLTLAVLCEMFIPFYTGRVIDILGSQYQPNEFISAVLFMGLFSLGSSVSAGCRGGVLLCAISSYTCRIKVKLFGALTKQEIGFFETTKTGEITSRLSKDTNLMGRTVCLNVNVLLRTFIKTMGMISLMMNLSWKLTFLVLMETPITGLIQNIYDTHYQRLSLAVQDSIAQANEAANEAVSGIRVVRSFNTEKHEARRYDDRLMDTHTLKTRRDTVRAIYLLARRLTGLCMQIFMLYYGRLFIRSGQMTTGNLVSFILYQSDLGDNIRTLTYIFGDMLNSVGAAGKVFEYLDRKPQVSTEGTLKPDRLTGHISFRDLSFAYPAYPEKTVLQDFSLELKSGQMTALVGPSGEGKSTCASLLQRFYEPQDGEILLDNKPLKSYDHRFLHKKIAVVSQEPVLFSGSIRDNIAYGLTGCSLDEIQEAARKANAHDFIKQLDKGYDTEVGEGGSQLSKSEKQRIAIARALVRQPQLLILDEVTSSLDAESENKVQQALASCPNQTLLVIAHRLKTIEKADQIVVIGDGRVQERGTHQELMDRKGSYYKLREKLFTEGNSPQRQADAVA</sequence>
<protein>
    <submittedName>
        <fullName evidence="11">Transporter associated with antigen processing, subunit type a</fullName>
    </submittedName>
</protein>
<keyword evidence="3 8" id="KW-0812">Transmembrane</keyword>
<dbReference type="SUPFAM" id="SSF52540">
    <property type="entry name" value="P-loop containing nucleoside triphosphate hydrolases"/>
    <property type="match status" value="1"/>
</dbReference>
<dbReference type="Gene3D" id="3.40.50.300">
    <property type="entry name" value="P-loop containing nucleotide triphosphate hydrolases"/>
    <property type="match status" value="1"/>
</dbReference>
<feature type="transmembrane region" description="Helical" evidence="8">
    <location>
        <begin position="63"/>
        <end position="84"/>
    </location>
</feature>
<dbReference type="OMA" id="ERQRMTI"/>
<gene>
    <name evidence="11" type="primary">LOC115578997</name>
</gene>
<reference evidence="11" key="1">
    <citation type="submission" date="2021-04" db="EMBL/GenBank/DDBJ databases">
        <authorList>
            <consortium name="Wellcome Sanger Institute Data Sharing"/>
        </authorList>
    </citation>
    <scope>NUCLEOTIDE SEQUENCE [LARGE SCALE GENOMIC DNA]</scope>
</reference>
<dbReference type="InterPro" id="IPR011527">
    <property type="entry name" value="ABC1_TM_dom"/>
</dbReference>
<dbReference type="InParanoid" id="A0A671XDY5"/>
<evidence type="ECO:0000256" key="1">
    <source>
        <dbReference type="ARBA" id="ARBA00004448"/>
    </source>
</evidence>
<keyword evidence="2" id="KW-0813">Transport</keyword>
<evidence type="ECO:0000256" key="8">
    <source>
        <dbReference type="SAM" id="Phobius"/>
    </source>
</evidence>
<evidence type="ECO:0000259" key="10">
    <source>
        <dbReference type="PROSITE" id="PS50929"/>
    </source>
</evidence>
<evidence type="ECO:0000256" key="3">
    <source>
        <dbReference type="ARBA" id="ARBA00022692"/>
    </source>
</evidence>
<reference evidence="11" key="2">
    <citation type="submission" date="2025-08" db="UniProtKB">
        <authorList>
            <consortium name="Ensembl"/>
        </authorList>
    </citation>
    <scope>IDENTIFICATION</scope>
</reference>
<proteinExistence type="predicted"/>
<dbReference type="PANTHER" id="PTHR43394">
    <property type="entry name" value="ATP-DEPENDENT PERMEASE MDL1, MITOCHONDRIAL"/>
    <property type="match status" value="1"/>
</dbReference>
<dbReference type="SMART" id="SM00382">
    <property type="entry name" value="AAA"/>
    <property type="match status" value="1"/>
</dbReference>
<dbReference type="AlphaFoldDB" id="A0A671XDY5"/>
<dbReference type="Pfam" id="PF00005">
    <property type="entry name" value="ABC_tran"/>
    <property type="match status" value="1"/>
</dbReference>
<dbReference type="InterPro" id="IPR036640">
    <property type="entry name" value="ABC1_TM_sf"/>
</dbReference>
<keyword evidence="12" id="KW-1185">Reference proteome</keyword>
<accession>A0A671XDY5</accession>
<evidence type="ECO:0000313" key="11">
    <source>
        <dbReference type="Ensembl" id="ENSSAUP00010049338.1"/>
    </source>
</evidence>
<dbReference type="CDD" id="cd18590">
    <property type="entry name" value="ABC_6TM_TAP2"/>
    <property type="match status" value="1"/>
</dbReference>
<dbReference type="InterPro" id="IPR003593">
    <property type="entry name" value="AAA+_ATPase"/>
</dbReference>
<dbReference type="Gene3D" id="1.20.1560.10">
    <property type="entry name" value="ABC transporter type 1, transmembrane domain"/>
    <property type="match status" value="2"/>
</dbReference>
<keyword evidence="6 8" id="KW-1133">Transmembrane helix</keyword>
<dbReference type="GO" id="GO:0005743">
    <property type="term" value="C:mitochondrial inner membrane"/>
    <property type="evidence" value="ECO:0007669"/>
    <property type="project" value="UniProtKB-SubCell"/>
</dbReference>
<evidence type="ECO:0000313" key="12">
    <source>
        <dbReference type="Proteomes" id="UP000472265"/>
    </source>
</evidence>
<dbReference type="InterPro" id="IPR039421">
    <property type="entry name" value="Type_1_exporter"/>
</dbReference>
<evidence type="ECO:0000256" key="7">
    <source>
        <dbReference type="ARBA" id="ARBA00023136"/>
    </source>
</evidence>
<organism evidence="11 12">
    <name type="scientific">Sparus aurata</name>
    <name type="common">Gilthead sea bream</name>
    <dbReference type="NCBI Taxonomy" id="8175"/>
    <lineage>
        <taxon>Eukaryota</taxon>
        <taxon>Metazoa</taxon>
        <taxon>Chordata</taxon>
        <taxon>Craniata</taxon>
        <taxon>Vertebrata</taxon>
        <taxon>Euteleostomi</taxon>
        <taxon>Actinopterygii</taxon>
        <taxon>Neopterygii</taxon>
        <taxon>Teleostei</taxon>
        <taxon>Neoteleostei</taxon>
        <taxon>Acanthomorphata</taxon>
        <taxon>Eupercaria</taxon>
        <taxon>Spariformes</taxon>
        <taxon>Sparidae</taxon>
        <taxon>Sparus</taxon>
    </lineage>
</organism>
<dbReference type="GO" id="GO:0005524">
    <property type="term" value="F:ATP binding"/>
    <property type="evidence" value="ECO:0007669"/>
    <property type="project" value="UniProtKB-KW"/>
</dbReference>
<dbReference type="InterPro" id="IPR027417">
    <property type="entry name" value="P-loop_NTPase"/>
</dbReference>
<evidence type="ECO:0000256" key="2">
    <source>
        <dbReference type="ARBA" id="ARBA00022448"/>
    </source>
</evidence>
<dbReference type="Proteomes" id="UP000472265">
    <property type="component" value="Chromosome 3"/>
</dbReference>
<evidence type="ECO:0000256" key="6">
    <source>
        <dbReference type="ARBA" id="ARBA00022989"/>
    </source>
</evidence>
<evidence type="ECO:0000259" key="9">
    <source>
        <dbReference type="PROSITE" id="PS50893"/>
    </source>
</evidence>
<dbReference type="PROSITE" id="PS50893">
    <property type="entry name" value="ABC_TRANSPORTER_2"/>
    <property type="match status" value="1"/>
</dbReference>
<feature type="domain" description="ABC transmembrane type-1" evidence="10">
    <location>
        <begin position="181"/>
        <end position="463"/>
    </location>
</feature>
<feature type="transmembrane region" description="Helical" evidence="8">
    <location>
        <begin position="29"/>
        <end position="51"/>
    </location>
</feature>
<keyword evidence="4" id="KW-0547">Nucleotide-binding</keyword>
<name>A0A671XDY5_SPAAU</name>
<dbReference type="PROSITE" id="PS50929">
    <property type="entry name" value="ABC_TM1F"/>
    <property type="match status" value="1"/>
</dbReference>
<dbReference type="Ensembl" id="ENSSAUT00010051911.1">
    <property type="protein sequence ID" value="ENSSAUP00010049338.1"/>
    <property type="gene ID" value="ENSSAUG00010020600.1"/>
</dbReference>
<dbReference type="GO" id="GO:0015421">
    <property type="term" value="F:ABC-type oligopeptide transporter activity"/>
    <property type="evidence" value="ECO:0007669"/>
    <property type="project" value="TreeGrafter"/>
</dbReference>
<keyword evidence="5" id="KW-0067">ATP-binding</keyword>
<feature type="transmembrane region" description="Helical" evidence="8">
    <location>
        <begin position="177"/>
        <end position="197"/>
    </location>
</feature>
<dbReference type="PANTHER" id="PTHR43394:SF14">
    <property type="entry name" value="TRANSPORTER 2, ATP BINDING CASSETTE SUBFAMILY B"/>
    <property type="match status" value="1"/>
</dbReference>